<reference evidence="5 6" key="1">
    <citation type="submission" date="2019-03" db="EMBL/GenBank/DDBJ databases">
        <title>Paraburkholderia sp. 7MH5, isolated from subtropical forest soil.</title>
        <authorList>
            <person name="Gao Z.-H."/>
            <person name="Qiu L.-H."/>
        </authorList>
    </citation>
    <scope>NUCLEOTIDE SEQUENCE [LARGE SCALE GENOMIC DNA]</scope>
    <source>
        <strain evidence="5 6">7MH5</strain>
    </source>
</reference>
<evidence type="ECO:0000256" key="2">
    <source>
        <dbReference type="ARBA" id="ARBA00023125"/>
    </source>
</evidence>
<proteinExistence type="predicted"/>
<dbReference type="InterPro" id="IPR001387">
    <property type="entry name" value="Cro/C1-type_HTH"/>
</dbReference>
<accession>A0A4P7CTC5</accession>
<dbReference type="PANTHER" id="PTHR36511:SF4">
    <property type="entry name" value="ANTITOXIN MQSA"/>
    <property type="match status" value="1"/>
</dbReference>
<dbReference type="RefSeq" id="WP_028216452.1">
    <property type="nucleotide sequence ID" value="NZ_CP038148.1"/>
</dbReference>
<dbReference type="SUPFAM" id="SSF47413">
    <property type="entry name" value="lambda repressor-like DNA-binding domains"/>
    <property type="match status" value="1"/>
</dbReference>
<evidence type="ECO:0000313" key="6">
    <source>
        <dbReference type="Proteomes" id="UP000295727"/>
    </source>
</evidence>
<feature type="domain" description="HTH cro/C1-type" evidence="4">
    <location>
        <begin position="38"/>
        <end position="88"/>
    </location>
</feature>
<dbReference type="InterPro" id="IPR010982">
    <property type="entry name" value="Lambda_DNA-bd_dom_sf"/>
</dbReference>
<dbReference type="InterPro" id="IPR052359">
    <property type="entry name" value="HTH-type_reg/antitoxin"/>
</dbReference>
<dbReference type="Proteomes" id="UP000295727">
    <property type="component" value="Chromosome 1"/>
</dbReference>
<gene>
    <name evidence="5" type="ORF">E1956_10150</name>
</gene>
<dbReference type="AlphaFoldDB" id="A0A4P7CTC5"/>
<dbReference type="PROSITE" id="PS50943">
    <property type="entry name" value="HTH_CROC1"/>
    <property type="match status" value="1"/>
</dbReference>
<dbReference type="OrthoDB" id="9799384at2"/>
<dbReference type="KEGG" id="ppai:E1956_10150"/>
<protein>
    <submittedName>
        <fullName evidence="5">Helix-turn-helix domain-containing protein</fullName>
    </submittedName>
</protein>
<sequence length="94" mass="10287">MDKELEQFQADLLKSVREMKSGRAARTTRVEPTAAALARAKVGLSQSAFAALLGVSTRTLQDWEQGRRQPTGAAQTLLRVAELHPEALRDLKTA</sequence>
<dbReference type="CDD" id="cd00093">
    <property type="entry name" value="HTH_XRE"/>
    <property type="match status" value="1"/>
</dbReference>
<keyword evidence="3" id="KW-0804">Transcription</keyword>
<dbReference type="Pfam" id="PF01381">
    <property type="entry name" value="HTH_3"/>
    <property type="match status" value="1"/>
</dbReference>
<dbReference type="GO" id="GO:0003677">
    <property type="term" value="F:DNA binding"/>
    <property type="evidence" value="ECO:0007669"/>
    <property type="project" value="UniProtKB-KW"/>
</dbReference>
<evidence type="ECO:0000259" key="4">
    <source>
        <dbReference type="PROSITE" id="PS50943"/>
    </source>
</evidence>
<dbReference type="SMART" id="SM00530">
    <property type="entry name" value="HTH_XRE"/>
    <property type="match status" value="1"/>
</dbReference>
<dbReference type="Gene3D" id="1.10.260.40">
    <property type="entry name" value="lambda repressor-like DNA-binding domains"/>
    <property type="match status" value="1"/>
</dbReference>
<evidence type="ECO:0000256" key="3">
    <source>
        <dbReference type="ARBA" id="ARBA00023163"/>
    </source>
</evidence>
<evidence type="ECO:0000313" key="5">
    <source>
        <dbReference type="EMBL" id="QBQ97501.1"/>
    </source>
</evidence>
<dbReference type="PANTHER" id="PTHR36511">
    <property type="entry name" value="MERR FAMILY BACTERIAL REGULATORY PROTEIN"/>
    <property type="match status" value="1"/>
</dbReference>
<keyword evidence="1" id="KW-0805">Transcription regulation</keyword>
<dbReference type="EMBL" id="CP038148">
    <property type="protein sequence ID" value="QBQ97501.1"/>
    <property type="molecule type" value="Genomic_DNA"/>
</dbReference>
<evidence type="ECO:0000256" key="1">
    <source>
        <dbReference type="ARBA" id="ARBA00023015"/>
    </source>
</evidence>
<keyword evidence="2" id="KW-0238">DNA-binding</keyword>
<name>A0A4P7CTC5_9BURK</name>
<keyword evidence="6" id="KW-1185">Reference proteome</keyword>
<organism evidence="5 6">
    <name type="scientific">Paraburkholderia pallida</name>
    <dbReference type="NCBI Taxonomy" id="2547399"/>
    <lineage>
        <taxon>Bacteria</taxon>
        <taxon>Pseudomonadati</taxon>
        <taxon>Pseudomonadota</taxon>
        <taxon>Betaproteobacteria</taxon>
        <taxon>Burkholderiales</taxon>
        <taxon>Burkholderiaceae</taxon>
        <taxon>Paraburkholderia</taxon>
    </lineage>
</organism>